<dbReference type="Proteomes" id="UP000295832">
    <property type="component" value="Unassembled WGS sequence"/>
</dbReference>
<keyword evidence="4" id="KW-1185">Reference proteome</keyword>
<comment type="caution">
    <text evidence="3">The sequence shown here is derived from an EMBL/GenBank/DDBJ whole genome shotgun (WGS) entry which is preliminary data.</text>
</comment>
<dbReference type="RefSeq" id="WP_134116631.1">
    <property type="nucleotide sequence ID" value="NZ_SOEG01000012.1"/>
</dbReference>
<sequence length="152" mass="17225">MKLKLSIIFFLILFIFINPVFAKNQQDEANNIYFNKAEDLYLLAKIIHAEARGEPFIGKVAVGAVIINRVNSNKFPNKILEVIQEPLAFTAVNDGQFNLEPDHQSYQAAILALQGNDPTNDALFYYNPIKTTSNWIYNRPVVAQIGKHIFAK</sequence>
<dbReference type="EMBL" id="SOEG01000012">
    <property type="protein sequence ID" value="TDX51550.1"/>
    <property type="molecule type" value="Genomic_DNA"/>
</dbReference>
<evidence type="ECO:0000256" key="1">
    <source>
        <dbReference type="SAM" id="SignalP"/>
    </source>
</evidence>
<dbReference type="Gene3D" id="1.10.10.2520">
    <property type="entry name" value="Cell wall hydrolase SleB, domain 1"/>
    <property type="match status" value="1"/>
</dbReference>
<feature type="domain" description="Cell wall hydrolase SleB" evidence="2">
    <location>
        <begin position="53"/>
        <end position="151"/>
    </location>
</feature>
<proteinExistence type="predicted"/>
<gene>
    <name evidence="3" type="ORF">C7959_11250</name>
</gene>
<dbReference type="Pfam" id="PF07486">
    <property type="entry name" value="Hydrolase_2"/>
    <property type="match status" value="1"/>
</dbReference>
<dbReference type="AlphaFoldDB" id="A0A4R8H468"/>
<name>A0A4R8H468_9FIRM</name>
<dbReference type="GO" id="GO:0016787">
    <property type="term" value="F:hydrolase activity"/>
    <property type="evidence" value="ECO:0007669"/>
    <property type="project" value="UniProtKB-KW"/>
</dbReference>
<feature type="chain" id="PRO_5020220027" evidence="1">
    <location>
        <begin position="23"/>
        <end position="152"/>
    </location>
</feature>
<dbReference type="Gene3D" id="6.20.240.60">
    <property type="match status" value="1"/>
</dbReference>
<accession>A0A4R8H468</accession>
<reference evidence="3 4" key="1">
    <citation type="submission" date="2019-03" db="EMBL/GenBank/DDBJ databases">
        <title>Subsurface microbial communities from deep shales in Ohio and West Virginia, USA.</title>
        <authorList>
            <person name="Wrighton K."/>
        </authorList>
    </citation>
    <scope>NUCLEOTIDE SEQUENCE [LARGE SCALE GENOMIC DNA]</scope>
    <source>
        <strain evidence="3 4">MSL 6dP</strain>
    </source>
</reference>
<evidence type="ECO:0000313" key="3">
    <source>
        <dbReference type="EMBL" id="TDX51550.1"/>
    </source>
</evidence>
<keyword evidence="1" id="KW-0732">Signal</keyword>
<evidence type="ECO:0000259" key="2">
    <source>
        <dbReference type="Pfam" id="PF07486"/>
    </source>
</evidence>
<keyword evidence="3" id="KW-0378">Hydrolase</keyword>
<feature type="signal peptide" evidence="1">
    <location>
        <begin position="1"/>
        <end position="22"/>
    </location>
</feature>
<organism evidence="3 4">
    <name type="scientific">Orenia marismortui</name>
    <dbReference type="NCBI Taxonomy" id="46469"/>
    <lineage>
        <taxon>Bacteria</taxon>
        <taxon>Bacillati</taxon>
        <taxon>Bacillota</taxon>
        <taxon>Clostridia</taxon>
        <taxon>Halanaerobiales</taxon>
        <taxon>Halobacteroidaceae</taxon>
        <taxon>Orenia</taxon>
    </lineage>
</organism>
<dbReference type="STRING" id="926561.GCA_000379025_00168"/>
<evidence type="ECO:0000313" key="4">
    <source>
        <dbReference type="Proteomes" id="UP000295832"/>
    </source>
</evidence>
<protein>
    <submittedName>
        <fullName evidence="3">Cell wall hydrolase</fullName>
    </submittedName>
</protein>
<dbReference type="InterPro" id="IPR011105">
    <property type="entry name" value="Cell_wall_hydrolase_SleB"/>
</dbReference>
<dbReference type="InterPro" id="IPR042047">
    <property type="entry name" value="SleB_dom1"/>
</dbReference>